<keyword evidence="2 6" id="KW-0812">Transmembrane</keyword>
<evidence type="ECO:0000313" key="8">
    <source>
        <dbReference type="EMBL" id="MBB4962620.1"/>
    </source>
</evidence>
<feature type="transmembrane region" description="Helical" evidence="6">
    <location>
        <begin position="211"/>
        <end position="235"/>
    </location>
</feature>
<keyword evidence="8" id="KW-0406">Ion transport</keyword>
<organism evidence="8 9">
    <name type="scientific">Micromonospora polyrhachis</name>
    <dbReference type="NCBI Taxonomy" id="1282883"/>
    <lineage>
        <taxon>Bacteria</taxon>
        <taxon>Bacillati</taxon>
        <taxon>Actinomycetota</taxon>
        <taxon>Actinomycetes</taxon>
        <taxon>Micromonosporales</taxon>
        <taxon>Micromonosporaceae</taxon>
        <taxon>Micromonospora</taxon>
    </lineage>
</organism>
<dbReference type="Pfam" id="PF00520">
    <property type="entry name" value="Ion_trans"/>
    <property type="match status" value="1"/>
</dbReference>
<keyword evidence="9" id="KW-1185">Reference proteome</keyword>
<dbReference type="Gene3D" id="1.20.120.350">
    <property type="entry name" value="Voltage-gated potassium channels. Chain C"/>
    <property type="match status" value="1"/>
</dbReference>
<comment type="caution">
    <text evidence="8">The sequence shown here is derived from an EMBL/GenBank/DDBJ whole genome shotgun (WGS) entry which is preliminary data.</text>
</comment>
<dbReference type="SUPFAM" id="SSF81324">
    <property type="entry name" value="Voltage-gated potassium channels"/>
    <property type="match status" value="1"/>
</dbReference>
<dbReference type="GO" id="GO:0001518">
    <property type="term" value="C:voltage-gated sodium channel complex"/>
    <property type="evidence" value="ECO:0007669"/>
    <property type="project" value="TreeGrafter"/>
</dbReference>
<dbReference type="EMBL" id="JACHJW010000001">
    <property type="protein sequence ID" value="MBB4962620.1"/>
    <property type="molecule type" value="Genomic_DNA"/>
</dbReference>
<dbReference type="AlphaFoldDB" id="A0A7W7SX53"/>
<evidence type="ECO:0000256" key="1">
    <source>
        <dbReference type="ARBA" id="ARBA00004141"/>
    </source>
</evidence>
<keyword evidence="8" id="KW-0813">Transport</keyword>
<feature type="domain" description="Ion transport" evidence="7">
    <location>
        <begin position="24"/>
        <end position="241"/>
    </location>
</feature>
<keyword evidence="8" id="KW-0407">Ion channel</keyword>
<feature type="region of interest" description="Disordered" evidence="5">
    <location>
        <begin position="293"/>
        <end position="327"/>
    </location>
</feature>
<evidence type="ECO:0000256" key="2">
    <source>
        <dbReference type="ARBA" id="ARBA00022692"/>
    </source>
</evidence>
<dbReference type="InterPro" id="IPR005821">
    <property type="entry name" value="Ion_trans_dom"/>
</dbReference>
<feature type="transmembrane region" description="Helical" evidence="6">
    <location>
        <begin position="24"/>
        <end position="42"/>
    </location>
</feature>
<accession>A0A7W7SX53</accession>
<evidence type="ECO:0000256" key="6">
    <source>
        <dbReference type="SAM" id="Phobius"/>
    </source>
</evidence>
<dbReference type="Proteomes" id="UP000578819">
    <property type="component" value="Unassembled WGS sequence"/>
</dbReference>
<dbReference type="InterPro" id="IPR027359">
    <property type="entry name" value="Volt_channel_dom_sf"/>
</dbReference>
<evidence type="ECO:0000256" key="4">
    <source>
        <dbReference type="ARBA" id="ARBA00023136"/>
    </source>
</evidence>
<reference evidence="8 9" key="1">
    <citation type="submission" date="2020-08" db="EMBL/GenBank/DDBJ databases">
        <title>Sequencing the genomes of 1000 actinobacteria strains.</title>
        <authorList>
            <person name="Klenk H.-P."/>
        </authorList>
    </citation>
    <scope>NUCLEOTIDE SEQUENCE [LARGE SCALE GENOMIC DNA]</scope>
    <source>
        <strain evidence="8 9">DSM 45886</strain>
    </source>
</reference>
<evidence type="ECO:0000313" key="9">
    <source>
        <dbReference type="Proteomes" id="UP000578819"/>
    </source>
</evidence>
<name>A0A7W7SX53_9ACTN</name>
<keyword evidence="4 6" id="KW-0472">Membrane</keyword>
<evidence type="ECO:0000256" key="3">
    <source>
        <dbReference type="ARBA" id="ARBA00022989"/>
    </source>
</evidence>
<gene>
    <name evidence="8" type="ORF">FHR38_006353</name>
</gene>
<feature type="compositionally biased region" description="Basic residues" evidence="5">
    <location>
        <begin position="311"/>
        <end position="320"/>
    </location>
</feature>
<dbReference type="RefSeq" id="WP_184538976.1">
    <property type="nucleotide sequence ID" value="NZ_JACHJW010000001.1"/>
</dbReference>
<keyword evidence="3 6" id="KW-1133">Transmembrane helix</keyword>
<dbReference type="PANTHER" id="PTHR10037:SF62">
    <property type="entry name" value="SODIUM CHANNEL PROTEIN 60E"/>
    <property type="match status" value="1"/>
</dbReference>
<dbReference type="GO" id="GO:0005248">
    <property type="term" value="F:voltage-gated sodium channel activity"/>
    <property type="evidence" value="ECO:0007669"/>
    <property type="project" value="TreeGrafter"/>
</dbReference>
<proteinExistence type="predicted"/>
<comment type="subcellular location">
    <subcellularLocation>
        <location evidence="1">Membrane</location>
        <topology evidence="1">Multi-pass membrane protein</topology>
    </subcellularLocation>
</comment>
<dbReference type="PANTHER" id="PTHR10037">
    <property type="entry name" value="VOLTAGE-GATED CATION CHANNEL CALCIUM AND SODIUM"/>
    <property type="match status" value="1"/>
</dbReference>
<evidence type="ECO:0000259" key="7">
    <source>
        <dbReference type="Pfam" id="PF00520"/>
    </source>
</evidence>
<dbReference type="InterPro" id="IPR043203">
    <property type="entry name" value="VGCC_Ca_Na"/>
</dbReference>
<dbReference type="Gene3D" id="1.10.287.70">
    <property type="match status" value="1"/>
</dbReference>
<feature type="transmembrane region" description="Helical" evidence="6">
    <location>
        <begin position="54"/>
        <end position="77"/>
    </location>
</feature>
<protein>
    <submittedName>
        <fullName evidence="8">Voltage-gated sodium channel</fullName>
    </submittedName>
</protein>
<evidence type="ECO:0000256" key="5">
    <source>
        <dbReference type="SAM" id="MobiDB-lite"/>
    </source>
</evidence>
<sequence>MYEVSTTVRERLASWCERVVSADWFNAASFGLIIVNAVVLGVETYDRALAEAGPILWAAEYVFLSLFLVELGLRFGAHLTAPGGFFRDGWNIFDLLIICAPLLPGVRENVTLLRLIRLARIVRAVRLFPGLRVIIGGVLRSLPGLASFLLIAALTIYLYAMVGWMAFGDAYPDLYGTVGRAMFTLFLLLSLDGITDAFNAGRAVSEWSVIYYASYIIMASYLLTNLLVGIVLKALEDAHQAERPTQRNPEPPPIAPGAAVMAVPATPSPAPVGELSDIGTRLRELRTALDALEAELARQPSTSRAGTGRRSTSRRSKGRRAAANSRT</sequence>
<feature type="transmembrane region" description="Helical" evidence="6">
    <location>
        <begin position="145"/>
        <end position="167"/>
    </location>
</feature>
<feature type="transmembrane region" description="Helical" evidence="6">
    <location>
        <begin position="174"/>
        <end position="191"/>
    </location>
</feature>
<feature type="compositionally biased region" description="Low complexity" evidence="5">
    <location>
        <begin position="301"/>
        <end position="310"/>
    </location>
</feature>